<dbReference type="EMBL" id="KF900695">
    <property type="protein sequence ID" value="AIF03949.1"/>
    <property type="molecule type" value="Genomic_DNA"/>
</dbReference>
<sequence length="187" mass="20392">LEDPTAIVGEEGLLKVMVRNSGATPAVMTFCYLDQCSQNWTSGSATSQADSNTSYPLTVTSYESGPIQVVVTWTDVENGVGGEVVVDAGVSPKTKYSDTINLLFSWESSGGLSGGFFAGSPRVVQRPHSELTAHAGRRSVRRWLIDAKAAVGRRWPRSQRLGSVLRRRLENSGNGWRCWGFSPHLCW</sequence>
<name>A0A075GJ25_9EURY</name>
<evidence type="ECO:0000313" key="1">
    <source>
        <dbReference type="EMBL" id="AIF03949.1"/>
    </source>
</evidence>
<dbReference type="AlphaFoldDB" id="A0A075GJ25"/>
<accession>A0A075GJ25</accession>
<feature type="non-terminal residue" evidence="1">
    <location>
        <position position="1"/>
    </location>
</feature>
<organism evidence="1">
    <name type="scientific">uncultured marine group II/III euryarchaeote KM3_16_D12</name>
    <dbReference type="NCBI Taxonomy" id="1457926"/>
    <lineage>
        <taxon>Archaea</taxon>
        <taxon>Methanobacteriati</taxon>
        <taxon>Methanobacteriota</taxon>
        <taxon>environmental samples</taxon>
    </lineage>
</organism>
<protein>
    <submittedName>
        <fullName evidence="1">Uncharacterized protein</fullName>
    </submittedName>
</protein>
<reference evidence="1" key="1">
    <citation type="journal article" date="2014" name="Genome Biol. Evol.">
        <title>Pangenome evidence for extensive interdomain horizontal transfer affecting lineage core and shell genes in uncultured planktonic thaumarchaeota and euryarchaeota.</title>
        <authorList>
            <person name="Deschamps P."/>
            <person name="Zivanovic Y."/>
            <person name="Moreira D."/>
            <person name="Rodriguez-Valera F."/>
            <person name="Lopez-Garcia P."/>
        </authorList>
    </citation>
    <scope>NUCLEOTIDE SEQUENCE</scope>
</reference>
<proteinExistence type="predicted"/>